<dbReference type="Pfam" id="PF00370">
    <property type="entry name" value="FGGY_N"/>
    <property type="match status" value="1"/>
</dbReference>
<dbReference type="InterPro" id="IPR018484">
    <property type="entry name" value="FGGY_N"/>
</dbReference>
<dbReference type="PIRSF" id="PIRSF000538">
    <property type="entry name" value="GlpK"/>
    <property type="match status" value="1"/>
</dbReference>
<dbReference type="InterPro" id="IPR043129">
    <property type="entry name" value="ATPase_NBD"/>
</dbReference>
<dbReference type="Proteomes" id="UP001279410">
    <property type="component" value="Unassembled WGS sequence"/>
</dbReference>
<dbReference type="InterPro" id="IPR006003">
    <property type="entry name" value="FGGY_RbtK-like"/>
</dbReference>
<dbReference type="NCBIfam" id="TIGR01315">
    <property type="entry name" value="5C_CHO_kinase"/>
    <property type="match status" value="1"/>
</dbReference>
<dbReference type="PANTHER" id="PTHR43435">
    <property type="entry name" value="RIBULOKINASE"/>
    <property type="match status" value="1"/>
</dbReference>
<evidence type="ECO:0000256" key="1">
    <source>
        <dbReference type="ARBA" id="ARBA00009156"/>
    </source>
</evidence>
<dbReference type="SUPFAM" id="SSF53067">
    <property type="entry name" value="Actin-like ATPase domain"/>
    <property type="match status" value="2"/>
</dbReference>
<accession>A0AAD3MCV6</accession>
<keyword evidence="8" id="KW-1185">Reference proteome</keyword>
<evidence type="ECO:0000256" key="2">
    <source>
        <dbReference type="ARBA" id="ARBA00022679"/>
    </source>
</evidence>
<name>A0AAD3MCV6_LATJO</name>
<feature type="domain" description="Carbohydrate kinase FGGY N-terminal" evidence="5">
    <location>
        <begin position="33"/>
        <end position="288"/>
    </location>
</feature>
<dbReference type="Gene3D" id="1.20.58.2240">
    <property type="match status" value="1"/>
</dbReference>
<evidence type="ECO:0000313" key="7">
    <source>
        <dbReference type="EMBL" id="GLD51320.1"/>
    </source>
</evidence>
<protein>
    <recommendedName>
        <fullName evidence="4">FGGY carbohydrate kinase domain-containing protein</fullName>
    </recommendedName>
</protein>
<evidence type="ECO:0000259" key="5">
    <source>
        <dbReference type="Pfam" id="PF00370"/>
    </source>
</evidence>
<proteinExistence type="inferred from homology"/>
<comment type="caution">
    <text evidence="7">The sequence shown here is derived from an EMBL/GenBank/DDBJ whole genome shotgun (WGS) entry which is preliminary data.</text>
</comment>
<keyword evidence="3 7" id="KW-0418">Kinase</keyword>
<evidence type="ECO:0000256" key="4">
    <source>
        <dbReference type="ARBA" id="ARBA00074355"/>
    </source>
</evidence>
<feature type="domain" description="Carbohydrate kinase FGGY C-terminal" evidence="6">
    <location>
        <begin position="310"/>
        <end position="522"/>
    </location>
</feature>
<evidence type="ECO:0000313" key="8">
    <source>
        <dbReference type="Proteomes" id="UP001279410"/>
    </source>
</evidence>
<dbReference type="InterPro" id="IPR000577">
    <property type="entry name" value="Carb_kinase_FGGY"/>
</dbReference>
<dbReference type="Pfam" id="PF02782">
    <property type="entry name" value="FGGY_C"/>
    <property type="match status" value="1"/>
</dbReference>
<dbReference type="PANTHER" id="PTHR43435:SF4">
    <property type="entry name" value="FGGY CARBOHYDRATE KINASE DOMAIN-CONTAINING PROTEIN"/>
    <property type="match status" value="1"/>
</dbReference>
<comment type="similarity">
    <text evidence="1">Belongs to the FGGY kinase family.</text>
</comment>
<dbReference type="InterPro" id="IPR018485">
    <property type="entry name" value="FGGY_C"/>
</dbReference>
<dbReference type="FunFam" id="3.30.420.40:FF:000101">
    <property type="entry name" value="FGGY carbohydrate kinase domain-containing protein"/>
    <property type="match status" value="1"/>
</dbReference>
<organism evidence="7 8">
    <name type="scientific">Lates japonicus</name>
    <name type="common">Japanese lates</name>
    <dbReference type="NCBI Taxonomy" id="270547"/>
    <lineage>
        <taxon>Eukaryota</taxon>
        <taxon>Metazoa</taxon>
        <taxon>Chordata</taxon>
        <taxon>Craniata</taxon>
        <taxon>Vertebrata</taxon>
        <taxon>Euteleostomi</taxon>
        <taxon>Actinopterygii</taxon>
        <taxon>Neopterygii</taxon>
        <taxon>Teleostei</taxon>
        <taxon>Neoteleostei</taxon>
        <taxon>Acanthomorphata</taxon>
        <taxon>Carangaria</taxon>
        <taxon>Carangaria incertae sedis</taxon>
        <taxon>Centropomidae</taxon>
        <taxon>Lates</taxon>
    </lineage>
</organism>
<dbReference type="GO" id="GO:0019150">
    <property type="term" value="F:D-ribulokinase activity"/>
    <property type="evidence" value="ECO:0007669"/>
    <property type="project" value="TreeGrafter"/>
</dbReference>
<dbReference type="CDD" id="cd07782">
    <property type="entry name" value="ASKHA_NBD_FGGY_D-RBK"/>
    <property type="match status" value="1"/>
</dbReference>
<sequence>MEKCDFAFFGRFRVPSQPPSAAQTRLLMAEVCYVGVDVGTASVRAALVTRDGLLRSTAEEPISIWEPQSDHYVQSSTEIWEKCCTVVKKVTQGVERNQVRGVGFDATCSLVVLDQTFQPVPVSQDGDRQKNVVMWMDHRAAEQAARITNTGHKVLSRVGGVMSPEMQPPKLLWLKENLKESCWNKAAHFFDLPDFLSWKATGSLTRSLCTLVCKWTYCPPEGWDASFWTSIGLEDLLENNFSKIGSVTCSPGSPLGGGLTQEAAVDLGLVPGTAVGASLIDAHAGGLGVIGADVKGFNLPCEDQPITSRMAMICGTSTCHMAISKQPLFVPGVWGPCLSAMVPDMWLNEGGQSATGRLIDHMVKGHAAYTQLQEQAQQRFPFTGENIFSYLNSHLSLMANAHSAVDLLGSSLHVWPDFHGNRSPLADPTLKGMVVGLSLSQTLDDLALLYLATVQALALGTLHILEAMKEAGHDIRTLFLCGGLSKNSLFVQIHANATGLPVVLPDQMEAVLIGAAVLGACASQDYTTIQEAMEKMAKVGKVVQPDHELKSFYEKKYKVFLRLFAHQREYQALMNHR</sequence>
<evidence type="ECO:0000259" key="6">
    <source>
        <dbReference type="Pfam" id="PF02782"/>
    </source>
</evidence>
<dbReference type="Gene3D" id="3.30.420.40">
    <property type="match status" value="1"/>
</dbReference>
<dbReference type="GO" id="GO:0005737">
    <property type="term" value="C:cytoplasm"/>
    <property type="evidence" value="ECO:0007669"/>
    <property type="project" value="TreeGrafter"/>
</dbReference>
<evidence type="ECO:0000256" key="3">
    <source>
        <dbReference type="ARBA" id="ARBA00022777"/>
    </source>
</evidence>
<reference evidence="7" key="1">
    <citation type="submission" date="2022-08" db="EMBL/GenBank/DDBJ databases">
        <title>Genome sequencing of akame (Lates japonicus).</title>
        <authorList>
            <person name="Hashiguchi Y."/>
            <person name="Takahashi H."/>
        </authorList>
    </citation>
    <scope>NUCLEOTIDE SEQUENCE</scope>
    <source>
        <strain evidence="7">Kochi</strain>
    </source>
</reference>
<dbReference type="GO" id="GO:0019321">
    <property type="term" value="P:pentose metabolic process"/>
    <property type="evidence" value="ECO:0007669"/>
    <property type="project" value="TreeGrafter"/>
</dbReference>
<keyword evidence="2" id="KW-0808">Transferase</keyword>
<gene>
    <name evidence="7" type="ORF">AKAME5_000439600</name>
</gene>
<dbReference type="EMBL" id="BRZM01000010">
    <property type="protein sequence ID" value="GLD51320.1"/>
    <property type="molecule type" value="Genomic_DNA"/>
</dbReference>
<dbReference type="AlphaFoldDB" id="A0AAD3MCV6"/>